<sequence>MIGDRIRQARLAASLTQDEVVSGLAETGHVITKAALSKYENKKSEPRQALLLALARVLGVKPAYFLAQPGLKVKWLAFRKQTRLPKTKLEQIKAFVSN</sequence>
<dbReference type="InterPro" id="IPR010982">
    <property type="entry name" value="Lambda_DNA-bd_dom_sf"/>
</dbReference>
<dbReference type="GO" id="GO:0003677">
    <property type="term" value="F:DNA binding"/>
    <property type="evidence" value="ECO:0007669"/>
    <property type="project" value="InterPro"/>
</dbReference>
<name>A0A0F8YMY3_9ZZZZ</name>
<dbReference type="PROSITE" id="PS50943">
    <property type="entry name" value="HTH_CROC1"/>
    <property type="match status" value="1"/>
</dbReference>
<dbReference type="CDD" id="cd00093">
    <property type="entry name" value="HTH_XRE"/>
    <property type="match status" value="1"/>
</dbReference>
<feature type="non-terminal residue" evidence="2">
    <location>
        <position position="98"/>
    </location>
</feature>
<dbReference type="Pfam" id="PF01381">
    <property type="entry name" value="HTH_3"/>
    <property type="match status" value="1"/>
</dbReference>
<reference evidence="2" key="1">
    <citation type="journal article" date="2015" name="Nature">
        <title>Complex archaea that bridge the gap between prokaryotes and eukaryotes.</title>
        <authorList>
            <person name="Spang A."/>
            <person name="Saw J.H."/>
            <person name="Jorgensen S.L."/>
            <person name="Zaremba-Niedzwiedzka K."/>
            <person name="Martijn J."/>
            <person name="Lind A.E."/>
            <person name="van Eijk R."/>
            <person name="Schleper C."/>
            <person name="Guy L."/>
            <person name="Ettema T.J."/>
        </authorList>
    </citation>
    <scope>NUCLEOTIDE SEQUENCE</scope>
</reference>
<accession>A0A0F8YMY3</accession>
<dbReference type="EMBL" id="LAZR01068550">
    <property type="protein sequence ID" value="KKK49426.1"/>
    <property type="molecule type" value="Genomic_DNA"/>
</dbReference>
<protein>
    <recommendedName>
        <fullName evidence="1">HTH cro/C1-type domain-containing protein</fullName>
    </recommendedName>
</protein>
<dbReference type="InterPro" id="IPR001387">
    <property type="entry name" value="Cro/C1-type_HTH"/>
</dbReference>
<dbReference type="Gene3D" id="1.10.260.40">
    <property type="entry name" value="lambda repressor-like DNA-binding domains"/>
    <property type="match status" value="1"/>
</dbReference>
<evidence type="ECO:0000313" key="2">
    <source>
        <dbReference type="EMBL" id="KKK49426.1"/>
    </source>
</evidence>
<dbReference type="AlphaFoldDB" id="A0A0F8YMY3"/>
<gene>
    <name evidence="2" type="ORF">LCGC14_3135200</name>
</gene>
<evidence type="ECO:0000259" key="1">
    <source>
        <dbReference type="PROSITE" id="PS50943"/>
    </source>
</evidence>
<feature type="domain" description="HTH cro/C1-type" evidence="1">
    <location>
        <begin position="6"/>
        <end position="65"/>
    </location>
</feature>
<proteinExistence type="predicted"/>
<dbReference type="SMART" id="SM00530">
    <property type="entry name" value="HTH_XRE"/>
    <property type="match status" value="1"/>
</dbReference>
<dbReference type="SUPFAM" id="SSF47413">
    <property type="entry name" value="lambda repressor-like DNA-binding domains"/>
    <property type="match status" value="1"/>
</dbReference>
<organism evidence="2">
    <name type="scientific">marine sediment metagenome</name>
    <dbReference type="NCBI Taxonomy" id="412755"/>
    <lineage>
        <taxon>unclassified sequences</taxon>
        <taxon>metagenomes</taxon>
        <taxon>ecological metagenomes</taxon>
    </lineage>
</organism>
<comment type="caution">
    <text evidence="2">The sequence shown here is derived from an EMBL/GenBank/DDBJ whole genome shotgun (WGS) entry which is preliminary data.</text>
</comment>